<accession>A0AAW5VA24</accession>
<dbReference type="InterPro" id="IPR029035">
    <property type="entry name" value="DHS-like_NAD/FAD-binding_dom"/>
</dbReference>
<evidence type="ECO:0000313" key="2">
    <source>
        <dbReference type="Proteomes" id="UP001209694"/>
    </source>
</evidence>
<evidence type="ECO:0000313" key="1">
    <source>
        <dbReference type="EMBL" id="MCW7517178.1"/>
    </source>
</evidence>
<sequence>MKNIVYFTGAGFSAPLGIPIMSNFLEKSKDLFQEDREKYKHFYEIFTLIDELSKIRLHINLDLTNIEDIFSLFEMKHFIQNETKPLDLYKKYLTDTILAYSPSPTIDTDLRLVSNWIDSWIKFNNDPSKNIKRIADFIKYISGIELTNQNNKLKSNLIKKRNYKYSLITLNYDTFPETIIDFLNENYPNNEKIIYSTKENYIFEYIKLHGTIGENINIPSWNKVGNTPDNKLWEKAYNILKDANEIRILGYSLPESDAYVKYLFGVSFKESFNLQKIDIITLDSDSNTASRYKKIFENFRIVNFKNTNLNSYIGTLFGEGISSSRIEEDVFEARHKNFMNANR</sequence>
<dbReference type="Proteomes" id="UP001209694">
    <property type="component" value="Unassembled WGS sequence"/>
</dbReference>
<protein>
    <recommendedName>
        <fullName evidence="3">SIR2-like domain-containing protein</fullName>
    </recommendedName>
</protein>
<organism evidence="1 2">
    <name type="scientific">Leptospira levettii</name>
    <dbReference type="NCBI Taxonomy" id="2023178"/>
    <lineage>
        <taxon>Bacteria</taxon>
        <taxon>Pseudomonadati</taxon>
        <taxon>Spirochaetota</taxon>
        <taxon>Spirochaetia</taxon>
        <taxon>Leptospirales</taxon>
        <taxon>Leptospiraceae</taxon>
        <taxon>Leptospira</taxon>
    </lineage>
</organism>
<reference evidence="1" key="1">
    <citation type="submission" date="2022-06" db="EMBL/GenBank/DDBJ databases">
        <title>Leptospira isolates from biofilms formed at urban environments.</title>
        <authorList>
            <person name="Ribeiro P.S."/>
            <person name="Sousa T."/>
            <person name="Carvalho N."/>
            <person name="Aburjaile F."/>
            <person name="Neves F."/>
            <person name="Oliveira D."/>
            <person name="Blanco L."/>
            <person name="Lima J."/>
            <person name="Costa F."/>
            <person name="Brenig B."/>
            <person name="Soares S."/>
            <person name="Ramos R."/>
            <person name="Goes-Neto A."/>
            <person name="Matiuzzi M."/>
            <person name="Azevedo V."/>
            <person name="Ristow P."/>
        </authorList>
    </citation>
    <scope>NUCLEOTIDE SEQUENCE</scope>
    <source>
        <strain evidence="1">VSF7</strain>
    </source>
</reference>
<gene>
    <name evidence="1" type="ORF">ND810_18570</name>
</gene>
<dbReference type="AlphaFoldDB" id="A0AAW5VA24"/>
<dbReference type="SUPFAM" id="SSF52467">
    <property type="entry name" value="DHS-like NAD/FAD-binding domain"/>
    <property type="match status" value="1"/>
</dbReference>
<comment type="caution">
    <text evidence="1">The sequence shown here is derived from an EMBL/GenBank/DDBJ whole genome shotgun (WGS) entry which is preliminary data.</text>
</comment>
<dbReference type="RefSeq" id="WP_265356568.1">
    <property type="nucleotide sequence ID" value="NZ_JAMQPS010000012.1"/>
</dbReference>
<proteinExistence type="predicted"/>
<dbReference type="EMBL" id="JAMQQD010000012">
    <property type="protein sequence ID" value="MCW7517178.1"/>
    <property type="molecule type" value="Genomic_DNA"/>
</dbReference>
<name>A0AAW5VA24_9LEPT</name>
<evidence type="ECO:0008006" key="3">
    <source>
        <dbReference type="Google" id="ProtNLM"/>
    </source>
</evidence>